<evidence type="ECO:0000259" key="22">
    <source>
        <dbReference type="PROSITE" id="PS51385"/>
    </source>
</evidence>
<dbReference type="HAMAP" id="MF_01966">
    <property type="entry name" value="NADHX_epimerase"/>
    <property type="match status" value="1"/>
</dbReference>
<dbReference type="InterPro" id="IPR030677">
    <property type="entry name" value="Nnr"/>
</dbReference>
<evidence type="ECO:0000256" key="14">
    <source>
        <dbReference type="ARBA" id="ARBA00023235"/>
    </source>
</evidence>
<dbReference type="PANTHER" id="PTHR12592">
    <property type="entry name" value="ATP-DEPENDENT (S)-NAD(P)H-HYDRATE DEHYDRATASE FAMILY MEMBER"/>
    <property type="match status" value="1"/>
</dbReference>
<keyword evidence="10" id="KW-0067">ATP-binding</keyword>
<comment type="catalytic activity">
    <reaction evidence="2">
        <text>(6R)-NADPHX = (6S)-NADPHX</text>
        <dbReference type="Rhea" id="RHEA:32227"/>
        <dbReference type="ChEBI" id="CHEBI:64076"/>
        <dbReference type="ChEBI" id="CHEBI:64077"/>
        <dbReference type="EC" id="5.1.99.6"/>
    </reaction>
</comment>
<dbReference type="AlphaFoldDB" id="A0A644VXN0"/>
<dbReference type="EMBL" id="VSSQ01000494">
    <property type="protein sequence ID" value="MPL96076.1"/>
    <property type="molecule type" value="Genomic_DNA"/>
</dbReference>
<dbReference type="PIRSF" id="PIRSF017184">
    <property type="entry name" value="Nnr"/>
    <property type="match status" value="1"/>
</dbReference>
<sequence>MKIFTTSQIRQLDQYTIEREPIASVDLMERAADALLDAFITFYSKSDKGFCVFAGPGNNGGDALALARKLKDLHCEVQVHLYSAGKLSEDCEINKNRLLEKYPEVLNEHFNEFVEPVIGDDDVIIDGLFGSGLSRPLSGFYAEIIDFINDAGNVVVAIDIPSGLNADTCHNMHEPTVKATYTFTFQFPKIAFFFCENERFLGEWFILDIGIHKPSIDEMPANYHYLTQQDVTGLIKKRKKFTHKGSYGHLALLAGSKGMAGACILAAKAALRSGAGLLTVHGPEGNRCVLQTKVPEVIYDADRDSDCISQFYHADKYDALAIGPGIGIQSLTVKMLQDLLPVLRIPCVLDADALNIIASQKNLLEAIPAGSILTPHPKEFERLACVKGNSSDCLMKACEMATKYQLVIVLKGAFSRIILPDGQVYFNSTGNPGMATAGSGDVLTGIVGALLAQGYNAGHAAKLGVYLHGLAADLALETESEESLIAGDIITSLGKAFKRIKGK</sequence>
<dbReference type="InterPro" id="IPR004443">
    <property type="entry name" value="YjeF_N_dom"/>
</dbReference>
<evidence type="ECO:0000259" key="21">
    <source>
        <dbReference type="PROSITE" id="PS51383"/>
    </source>
</evidence>
<evidence type="ECO:0000256" key="20">
    <source>
        <dbReference type="ARBA" id="ARBA00049209"/>
    </source>
</evidence>
<evidence type="ECO:0000256" key="13">
    <source>
        <dbReference type="ARBA" id="ARBA00023027"/>
    </source>
</evidence>
<keyword evidence="11" id="KW-0521">NADP</keyword>
<evidence type="ECO:0000256" key="10">
    <source>
        <dbReference type="ARBA" id="ARBA00022840"/>
    </source>
</evidence>
<comment type="catalytic activity">
    <reaction evidence="19">
        <text>(6S)-NADHX + ADP = AMP + phosphate + NADH + H(+)</text>
        <dbReference type="Rhea" id="RHEA:32223"/>
        <dbReference type="ChEBI" id="CHEBI:15378"/>
        <dbReference type="ChEBI" id="CHEBI:43474"/>
        <dbReference type="ChEBI" id="CHEBI:57945"/>
        <dbReference type="ChEBI" id="CHEBI:64074"/>
        <dbReference type="ChEBI" id="CHEBI:456215"/>
        <dbReference type="ChEBI" id="CHEBI:456216"/>
        <dbReference type="EC" id="4.2.1.136"/>
    </reaction>
</comment>
<evidence type="ECO:0000313" key="23">
    <source>
        <dbReference type="EMBL" id="MPL96076.1"/>
    </source>
</evidence>
<evidence type="ECO:0000256" key="5">
    <source>
        <dbReference type="ARBA" id="ARBA00009524"/>
    </source>
</evidence>
<keyword evidence="12" id="KW-0630">Potassium</keyword>
<comment type="catalytic activity">
    <reaction evidence="20">
        <text>(6S)-NADPHX + ADP = AMP + phosphate + NADPH + H(+)</text>
        <dbReference type="Rhea" id="RHEA:32235"/>
        <dbReference type="ChEBI" id="CHEBI:15378"/>
        <dbReference type="ChEBI" id="CHEBI:43474"/>
        <dbReference type="ChEBI" id="CHEBI:57783"/>
        <dbReference type="ChEBI" id="CHEBI:64076"/>
        <dbReference type="ChEBI" id="CHEBI:456215"/>
        <dbReference type="ChEBI" id="CHEBI:456216"/>
        <dbReference type="EC" id="4.2.1.136"/>
    </reaction>
</comment>
<evidence type="ECO:0000256" key="19">
    <source>
        <dbReference type="ARBA" id="ARBA00048238"/>
    </source>
</evidence>
<evidence type="ECO:0000256" key="17">
    <source>
        <dbReference type="ARBA" id="ARBA00025153"/>
    </source>
</evidence>
<dbReference type="Gene3D" id="3.40.1190.20">
    <property type="match status" value="1"/>
</dbReference>
<gene>
    <name evidence="23" type="primary">nnr_14</name>
    <name evidence="23" type="ORF">SDC9_42251</name>
</gene>
<comment type="caution">
    <text evidence="23">The sequence shown here is derived from an EMBL/GenBank/DDBJ whole genome shotgun (WGS) entry which is preliminary data.</text>
</comment>
<dbReference type="EC" id="5.1.99.6" evidence="6"/>
<dbReference type="NCBIfam" id="TIGR00197">
    <property type="entry name" value="yjeF_nterm"/>
    <property type="match status" value="1"/>
</dbReference>
<evidence type="ECO:0000256" key="16">
    <source>
        <dbReference type="ARBA" id="ARBA00023268"/>
    </source>
</evidence>
<keyword evidence="15" id="KW-0456">Lyase</keyword>
<dbReference type="GO" id="GO:0110051">
    <property type="term" value="P:metabolite repair"/>
    <property type="evidence" value="ECO:0007669"/>
    <property type="project" value="TreeGrafter"/>
</dbReference>
<dbReference type="InterPro" id="IPR017953">
    <property type="entry name" value="Carbohydrate_kinase_pred_CS"/>
</dbReference>
<evidence type="ECO:0000256" key="3">
    <source>
        <dbReference type="ARBA" id="ARBA00001958"/>
    </source>
</evidence>
<comment type="cofactor">
    <cofactor evidence="3">
        <name>K(+)</name>
        <dbReference type="ChEBI" id="CHEBI:29103"/>
    </cofactor>
</comment>
<dbReference type="Gene3D" id="3.40.50.10260">
    <property type="entry name" value="YjeF N-terminal domain"/>
    <property type="match status" value="1"/>
</dbReference>
<evidence type="ECO:0000256" key="2">
    <source>
        <dbReference type="ARBA" id="ARBA00000909"/>
    </source>
</evidence>
<evidence type="ECO:0000256" key="7">
    <source>
        <dbReference type="ARBA" id="ARBA00013129"/>
    </source>
</evidence>
<dbReference type="GO" id="GO:0052856">
    <property type="term" value="F:NAD(P)HX epimerase activity"/>
    <property type="evidence" value="ECO:0007669"/>
    <property type="project" value="UniProtKB-EC"/>
</dbReference>
<comment type="function">
    <text evidence="17">Bifunctional enzyme that catalyzes the epimerization of the S- and R-forms of NAD(P)HX and the dehydration of the S-form of NAD(P)HX at the expense of ADP, which is converted to AMP. This allows the repair of both epimers of NAD(P)HX, a damaged form of NAD(P)H that is a result of enzymatic or heat-dependent hydration.</text>
</comment>
<evidence type="ECO:0000256" key="1">
    <source>
        <dbReference type="ARBA" id="ARBA00000013"/>
    </source>
</evidence>
<evidence type="ECO:0000256" key="6">
    <source>
        <dbReference type="ARBA" id="ARBA00012228"/>
    </source>
</evidence>
<keyword evidence="16" id="KW-0511">Multifunctional enzyme</keyword>
<keyword evidence="9" id="KW-0547">Nucleotide-binding</keyword>
<evidence type="ECO:0000256" key="15">
    <source>
        <dbReference type="ARBA" id="ARBA00023239"/>
    </source>
</evidence>
<evidence type="ECO:0000256" key="8">
    <source>
        <dbReference type="ARBA" id="ARBA00022723"/>
    </source>
</evidence>
<dbReference type="SUPFAM" id="SSF64153">
    <property type="entry name" value="YjeF N-terminal domain-like"/>
    <property type="match status" value="1"/>
</dbReference>
<protein>
    <recommendedName>
        <fullName evidence="18">Nicotinamide nucleotide repair protein</fullName>
        <ecNumber evidence="7">4.2.1.136</ecNumber>
        <ecNumber evidence="6">5.1.99.6</ecNumber>
    </recommendedName>
</protein>
<comment type="similarity">
    <text evidence="5">In the C-terminal section; belongs to the NnrD/CARKD family.</text>
</comment>
<keyword evidence="13" id="KW-0520">NAD</keyword>
<evidence type="ECO:0000256" key="12">
    <source>
        <dbReference type="ARBA" id="ARBA00022958"/>
    </source>
</evidence>
<dbReference type="InterPro" id="IPR029056">
    <property type="entry name" value="Ribokinase-like"/>
</dbReference>
<dbReference type="PANTHER" id="PTHR12592:SF0">
    <property type="entry name" value="ATP-DEPENDENT (S)-NAD(P)H-HYDRATE DEHYDRATASE"/>
    <property type="match status" value="1"/>
</dbReference>
<feature type="domain" description="YjeF C-terminal" evidence="21">
    <location>
        <begin position="227"/>
        <end position="500"/>
    </location>
</feature>
<dbReference type="HAMAP" id="MF_01965">
    <property type="entry name" value="NADHX_dehydratase"/>
    <property type="match status" value="1"/>
</dbReference>
<name>A0A644VXN0_9ZZZZ</name>
<keyword evidence="8" id="KW-0479">Metal-binding</keyword>
<dbReference type="PROSITE" id="PS01050">
    <property type="entry name" value="YJEF_C_2"/>
    <property type="match status" value="1"/>
</dbReference>
<evidence type="ECO:0000256" key="18">
    <source>
        <dbReference type="ARBA" id="ARBA00032624"/>
    </source>
</evidence>
<dbReference type="SUPFAM" id="SSF53613">
    <property type="entry name" value="Ribokinase-like"/>
    <property type="match status" value="1"/>
</dbReference>
<accession>A0A644VXN0</accession>
<dbReference type="InterPro" id="IPR000631">
    <property type="entry name" value="CARKD"/>
</dbReference>
<evidence type="ECO:0000256" key="9">
    <source>
        <dbReference type="ARBA" id="ARBA00022741"/>
    </source>
</evidence>
<reference evidence="23" key="1">
    <citation type="submission" date="2019-08" db="EMBL/GenBank/DDBJ databases">
        <authorList>
            <person name="Kucharzyk K."/>
            <person name="Murdoch R.W."/>
            <person name="Higgins S."/>
            <person name="Loffler F."/>
        </authorList>
    </citation>
    <scope>NUCLEOTIDE SEQUENCE</scope>
</reference>
<feature type="domain" description="YjeF N-terminal" evidence="22">
    <location>
        <begin position="9"/>
        <end position="217"/>
    </location>
</feature>
<dbReference type="GO" id="GO:0005524">
    <property type="term" value="F:ATP binding"/>
    <property type="evidence" value="ECO:0007669"/>
    <property type="project" value="UniProtKB-KW"/>
</dbReference>
<dbReference type="PROSITE" id="PS51383">
    <property type="entry name" value="YJEF_C_3"/>
    <property type="match status" value="1"/>
</dbReference>
<dbReference type="GO" id="GO:0046872">
    <property type="term" value="F:metal ion binding"/>
    <property type="evidence" value="ECO:0007669"/>
    <property type="project" value="UniProtKB-KW"/>
</dbReference>
<evidence type="ECO:0000256" key="4">
    <source>
        <dbReference type="ARBA" id="ARBA00006001"/>
    </source>
</evidence>
<comment type="catalytic activity">
    <reaction evidence="1">
        <text>(6R)-NADHX = (6S)-NADHX</text>
        <dbReference type="Rhea" id="RHEA:32215"/>
        <dbReference type="ChEBI" id="CHEBI:64074"/>
        <dbReference type="ChEBI" id="CHEBI:64075"/>
        <dbReference type="EC" id="5.1.99.6"/>
    </reaction>
</comment>
<organism evidence="23">
    <name type="scientific">bioreactor metagenome</name>
    <dbReference type="NCBI Taxonomy" id="1076179"/>
    <lineage>
        <taxon>unclassified sequences</taxon>
        <taxon>metagenomes</taxon>
        <taxon>ecological metagenomes</taxon>
    </lineage>
</organism>
<dbReference type="CDD" id="cd01171">
    <property type="entry name" value="YXKO-related"/>
    <property type="match status" value="1"/>
</dbReference>
<dbReference type="NCBIfam" id="TIGR00196">
    <property type="entry name" value="yjeF_cterm"/>
    <property type="match status" value="1"/>
</dbReference>
<comment type="similarity">
    <text evidence="4">In the N-terminal section; belongs to the NnrE/AIBP family.</text>
</comment>
<dbReference type="Pfam" id="PF01256">
    <property type="entry name" value="Carb_kinase"/>
    <property type="match status" value="1"/>
</dbReference>
<dbReference type="Pfam" id="PF03853">
    <property type="entry name" value="YjeF_N"/>
    <property type="match status" value="1"/>
</dbReference>
<evidence type="ECO:0000256" key="11">
    <source>
        <dbReference type="ARBA" id="ARBA00022857"/>
    </source>
</evidence>
<dbReference type="GO" id="GO:0052855">
    <property type="term" value="F:ADP-dependent NAD(P)H-hydrate dehydratase activity"/>
    <property type="evidence" value="ECO:0007669"/>
    <property type="project" value="UniProtKB-EC"/>
</dbReference>
<keyword evidence="14" id="KW-0413">Isomerase</keyword>
<dbReference type="EC" id="4.2.1.136" evidence="7"/>
<proteinExistence type="inferred from homology"/>
<dbReference type="PROSITE" id="PS51385">
    <property type="entry name" value="YJEF_N"/>
    <property type="match status" value="1"/>
</dbReference>
<dbReference type="InterPro" id="IPR036652">
    <property type="entry name" value="YjeF_N_dom_sf"/>
</dbReference>